<proteinExistence type="predicted"/>
<evidence type="ECO:0000313" key="3">
    <source>
        <dbReference type="Proteomes" id="UP001497472"/>
    </source>
</evidence>
<feature type="region of interest" description="Disordered" evidence="1">
    <location>
        <begin position="55"/>
        <end position="89"/>
    </location>
</feature>
<dbReference type="EMBL" id="CAVLEF010000007">
    <property type="protein sequence ID" value="CAK1545496.1"/>
    <property type="molecule type" value="Genomic_DNA"/>
</dbReference>
<name>A0AAV1J7P1_9NEOP</name>
<evidence type="ECO:0000313" key="2">
    <source>
        <dbReference type="EMBL" id="CAK1545496.1"/>
    </source>
</evidence>
<reference evidence="2 3" key="1">
    <citation type="submission" date="2023-11" db="EMBL/GenBank/DDBJ databases">
        <authorList>
            <person name="Okamura Y."/>
        </authorList>
    </citation>
    <scope>NUCLEOTIDE SEQUENCE [LARGE SCALE GENOMIC DNA]</scope>
</reference>
<dbReference type="AlphaFoldDB" id="A0AAV1J7P1"/>
<keyword evidence="3" id="KW-1185">Reference proteome</keyword>
<dbReference type="Proteomes" id="UP001497472">
    <property type="component" value="Unassembled WGS sequence"/>
</dbReference>
<comment type="caution">
    <text evidence="2">The sequence shown here is derived from an EMBL/GenBank/DDBJ whole genome shotgun (WGS) entry which is preliminary data.</text>
</comment>
<organism evidence="2 3">
    <name type="scientific">Leptosia nina</name>
    <dbReference type="NCBI Taxonomy" id="320188"/>
    <lineage>
        <taxon>Eukaryota</taxon>
        <taxon>Metazoa</taxon>
        <taxon>Ecdysozoa</taxon>
        <taxon>Arthropoda</taxon>
        <taxon>Hexapoda</taxon>
        <taxon>Insecta</taxon>
        <taxon>Pterygota</taxon>
        <taxon>Neoptera</taxon>
        <taxon>Endopterygota</taxon>
        <taxon>Lepidoptera</taxon>
        <taxon>Glossata</taxon>
        <taxon>Ditrysia</taxon>
        <taxon>Papilionoidea</taxon>
        <taxon>Pieridae</taxon>
        <taxon>Pierinae</taxon>
        <taxon>Leptosia</taxon>
    </lineage>
</organism>
<accession>A0AAV1J7P1</accession>
<protein>
    <submittedName>
        <fullName evidence="2">Uncharacterized protein</fullName>
    </submittedName>
</protein>
<feature type="compositionally biased region" description="Basic residues" evidence="1">
    <location>
        <begin position="79"/>
        <end position="89"/>
    </location>
</feature>
<evidence type="ECO:0000256" key="1">
    <source>
        <dbReference type="SAM" id="MobiDB-lite"/>
    </source>
</evidence>
<sequence>MSTCVTQDDKEIPISVSKSVIPKKRKTKLENTVHPECISNIVDLNTDNIKKSKKKIKNKQTITEAPNETSVETEEYVPKKKKKKKNKDL</sequence>
<gene>
    <name evidence="2" type="ORF">LNINA_LOCUS5141</name>
</gene>